<dbReference type="EMBL" id="JACHEM010000010">
    <property type="protein sequence ID" value="MBB6437685.1"/>
    <property type="molecule type" value="Genomic_DNA"/>
</dbReference>
<protein>
    <submittedName>
        <fullName evidence="2">Uncharacterized protein</fullName>
    </submittedName>
</protein>
<organism evidence="2 3">
    <name type="scientific">Streptomyces candidus</name>
    <dbReference type="NCBI Taxonomy" id="67283"/>
    <lineage>
        <taxon>Bacteria</taxon>
        <taxon>Bacillati</taxon>
        <taxon>Actinomycetota</taxon>
        <taxon>Actinomycetes</taxon>
        <taxon>Kitasatosporales</taxon>
        <taxon>Streptomycetaceae</taxon>
        <taxon>Streptomyces</taxon>
    </lineage>
</organism>
<dbReference type="Proteomes" id="UP000540423">
    <property type="component" value="Unassembled WGS sequence"/>
</dbReference>
<feature type="compositionally biased region" description="Basic and acidic residues" evidence="1">
    <location>
        <begin position="22"/>
        <end position="46"/>
    </location>
</feature>
<evidence type="ECO:0000256" key="1">
    <source>
        <dbReference type="SAM" id="MobiDB-lite"/>
    </source>
</evidence>
<keyword evidence="3" id="KW-1185">Reference proteome</keyword>
<sequence length="56" mass="6108">MSHSSERPNSREGNPSSTGNQARKDLIESEPPERENARAENLESTEKIGTGNGLIE</sequence>
<reference evidence="2 3" key="1">
    <citation type="submission" date="2020-08" db="EMBL/GenBank/DDBJ databases">
        <title>Genomic Encyclopedia of Type Strains, Phase IV (KMG-IV): sequencing the most valuable type-strain genomes for metagenomic binning, comparative biology and taxonomic classification.</title>
        <authorList>
            <person name="Goeker M."/>
        </authorList>
    </citation>
    <scope>NUCLEOTIDE SEQUENCE [LARGE SCALE GENOMIC DNA]</scope>
    <source>
        <strain evidence="2 3">DSM 40141</strain>
    </source>
</reference>
<feature type="compositionally biased region" description="Polar residues" evidence="1">
    <location>
        <begin position="11"/>
        <end position="21"/>
    </location>
</feature>
<evidence type="ECO:0000313" key="3">
    <source>
        <dbReference type="Proteomes" id="UP000540423"/>
    </source>
</evidence>
<comment type="caution">
    <text evidence="2">The sequence shown here is derived from an EMBL/GenBank/DDBJ whole genome shotgun (WGS) entry which is preliminary data.</text>
</comment>
<gene>
    <name evidence="2" type="ORF">HNQ79_004186</name>
</gene>
<proteinExistence type="predicted"/>
<dbReference type="AlphaFoldDB" id="A0A7X0LR25"/>
<feature type="compositionally biased region" description="Basic and acidic residues" evidence="1">
    <location>
        <begin position="1"/>
        <end position="10"/>
    </location>
</feature>
<name>A0A7X0LR25_9ACTN</name>
<feature type="non-terminal residue" evidence="2">
    <location>
        <position position="56"/>
    </location>
</feature>
<feature type="region of interest" description="Disordered" evidence="1">
    <location>
        <begin position="1"/>
        <end position="56"/>
    </location>
</feature>
<evidence type="ECO:0000313" key="2">
    <source>
        <dbReference type="EMBL" id="MBB6437685.1"/>
    </source>
</evidence>
<accession>A0A7X0LR25</accession>